<organism evidence="1 2">
    <name type="scientific">Asaia krungthepensis NRIC 0535</name>
    <dbReference type="NCBI Taxonomy" id="1307925"/>
    <lineage>
        <taxon>Bacteria</taxon>
        <taxon>Pseudomonadati</taxon>
        <taxon>Pseudomonadota</taxon>
        <taxon>Alphaproteobacteria</taxon>
        <taxon>Acetobacterales</taxon>
        <taxon>Acetobacteraceae</taxon>
        <taxon>Asaia</taxon>
    </lineage>
</organism>
<protein>
    <submittedName>
        <fullName evidence="1">Uncharacterized protein</fullName>
    </submittedName>
</protein>
<gene>
    <name evidence="1" type="ORF">AA0535_1706</name>
</gene>
<dbReference type="EMBL" id="BAPV01000012">
    <property type="protein sequence ID" value="GBQ89079.1"/>
    <property type="molecule type" value="Genomic_DNA"/>
</dbReference>
<dbReference type="Proteomes" id="UP001062776">
    <property type="component" value="Unassembled WGS sequence"/>
</dbReference>
<keyword evidence="2" id="KW-1185">Reference proteome</keyword>
<reference evidence="1" key="1">
    <citation type="submission" date="2013-04" db="EMBL/GenBank/DDBJ databases">
        <title>The genome sequencing project of 58 acetic acid bacteria.</title>
        <authorList>
            <person name="Okamoto-Kainuma A."/>
            <person name="Ishikawa M."/>
            <person name="Umino S."/>
            <person name="Koizumi Y."/>
            <person name="Shiwa Y."/>
            <person name="Yoshikawa H."/>
            <person name="Matsutani M."/>
            <person name="Matsushita K."/>
        </authorList>
    </citation>
    <scope>NUCLEOTIDE SEQUENCE</scope>
    <source>
        <strain evidence="1">NRIC 0535</strain>
    </source>
</reference>
<evidence type="ECO:0000313" key="2">
    <source>
        <dbReference type="Proteomes" id="UP001062776"/>
    </source>
</evidence>
<sequence length="58" mass="6470">MKEAPKTWMVIGFVSPSNGAMVDAPGSIMSISEAQMRPDVQFRYRTAGKRRVIEIKAK</sequence>
<accession>A0ABQ0Q354</accession>
<evidence type="ECO:0000313" key="1">
    <source>
        <dbReference type="EMBL" id="GBQ89079.1"/>
    </source>
</evidence>
<comment type="caution">
    <text evidence="1">The sequence shown here is derived from an EMBL/GenBank/DDBJ whole genome shotgun (WGS) entry which is preliminary data.</text>
</comment>
<proteinExistence type="predicted"/>
<dbReference type="RefSeq" id="WP_264815561.1">
    <property type="nucleotide sequence ID" value="NZ_BAPV01000012.1"/>
</dbReference>
<name>A0ABQ0Q354_9PROT</name>